<feature type="domain" description="HTH cro/C1-type" evidence="1">
    <location>
        <begin position="27"/>
        <end position="63"/>
    </location>
</feature>
<keyword evidence="3" id="KW-1185">Reference proteome</keyword>
<gene>
    <name evidence="2" type="ORF">AB7878_18095</name>
</gene>
<proteinExistence type="predicted"/>
<dbReference type="Proteomes" id="UP001562159">
    <property type="component" value="Unassembled WGS sequence"/>
</dbReference>
<sequence length="125" mass="13654">MNSTIILLDKYRVSCSLKSDNACAVSLGIGRAAVSKWRNGTGHPEADSIERMCKATGEPIAKWLPLIEAERARTPEAKKVWLRMAHIASAITLLLAMNLHSSKAYAASDTATHNPVSTVYYVKLQ</sequence>
<dbReference type="CDD" id="cd00093">
    <property type="entry name" value="HTH_XRE"/>
    <property type="match status" value="1"/>
</dbReference>
<accession>A0ABV4AVT4</accession>
<evidence type="ECO:0000313" key="3">
    <source>
        <dbReference type="Proteomes" id="UP001562159"/>
    </source>
</evidence>
<dbReference type="SUPFAM" id="SSF47413">
    <property type="entry name" value="lambda repressor-like DNA-binding domains"/>
    <property type="match status" value="1"/>
</dbReference>
<dbReference type="InterPro" id="IPR001387">
    <property type="entry name" value="Cro/C1-type_HTH"/>
</dbReference>
<reference evidence="2 3" key="1">
    <citation type="submission" date="2024-07" db="EMBL/GenBank/DDBJ databases">
        <title>Molecular mechanisms and environmental adaptations of flagellar loss and biofilm growth of Rhodanobacter under environmental stress.</title>
        <authorList>
            <person name="Chen M."/>
        </authorList>
    </citation>
    <scope>NUCLEOTIDE SEQUENCE [LARGE SCALE GENOMIC DNA]</scope>
    <source>
        <strain evidence="2 3">RS22</strain>
    </source>
</reference>
<dbReference type="InterPro" id="IPR010982">
    <property type="entry name" value="Lambda_DNA-bd_dom_sf"/>
</dbReference>
<organism evidence="2 3">
    <name type="scientific">Rhodanobacter humi</name>
    <dbReference type="NCBI Taxonomy" id="1888173"/>
    <lineage>
        <taxon>Bacteria</taxon>
        <taxon>Pseudomonadati</taxon>
        <taxon>Pseudomonadota</taxon>
        <taxon>Gammaproteobacteria</taxon>
        <taxon>Lysobacterales</taxon>
        <taxon>Rhodanobacteraceae</taxon>
        <taxon>Rhodanobacter</taxon>
    </lineage>
</organism>
<evidence type="ECO:0000313" key="2">
    <source>
        <dbReference type="EMBL" id="MEY2184323.1"/>
    </source>
</evidence>
<evidence type="ECO:0000259" key="1">
    <source>
        <dbReference type="PROSITE" id="PS50943"/>
    </source>
</evidence>
<dbReference type="EMBL" id="JBGBPY010000001">
    <property type="protein sequence ID" value="MEY2184323.1"/>
    <property type="molecule type" value="Genomic_DNA"/>
</dbReference>
<comment type="caution">
    <text evidence="2">The sequence shown here is derived from an EMBL/GenBank/DDBJ whole genome shotgun (WGS) entry which is preliminary data.</text>
</comment>
<dbReference type="PROSITE" id="PS50943">
    <property type="entry name" value="HTH_CROC1"/>
    <property type="match status" value="1"/>
</dbReference>
<protein>
    <submittedName>
        <fullName evidence="2">Helix-turn-helix domain-containing protein</fullName>
    </submittedName>
</protein>
<name>A0ABV4AVT4_9GAMM</name>